<dbReference type="PANTHER" id="PTHR15583">
    <property type="entry name" value="INTERLEUKIN-17 RECEPTOR"/>
    <property type="match status" value="1"/>
</dbReference>
<evidence type="ECO:0000256" key="1">
    <source>
        <dbReference type="ARBA" id="ARBA00022729"/>
    </source>
</evidence>
<sequence length="495" mass="53478">ESDLERGDAGRFPVRGVPLCKGISVCGDPPRRAIPVRGDPLCEDSPGARDGPVHGSSRLPAADSTLTRPRCRREDPTGPPLTPPALALSTARLCQPSLPCQPCLRVRLALSAAGIHGLQLNFLELGSNRASWLQVWRRHQAPGDVLWQVQFDCFPAESGRRVLVTLHTIPDRGLAISRSHVVAIELQGPIFTHTWLPEVRAIEVAVPEGPALVVRLCHQLALECEELPQPFHRQLLVPGGHHVSLPYEFLVPCLCVEASYPHHDSLRSKRCPFRERPDAYGPDLWSSVHFHDYSSKDQMAMVLSASCPLHPRATLCWREAAAEAAPCHNVPNSTASEEDQVRGHDCRAPTGPRDVQGCSASLGTDGDTLSVPCQAYTLDSVDVHPLLCFRVSPGVVTGWGGARQSAQLTLCPLLSSPMGTAATWSAPTAQVSPRIWDVVPSPSGTPLCYGVCSLFTRHCLECVHECLGTAAPPVPHLPCPRVLQRSAVPAPGRAL</sequence>
<feature type="domain" description="Interleukin-17 receptor C/E N-terminal" evidence="3">
    <location>
        <begin position="147"/>
        <end position="338"/>
    </location>
</feature>
<dbReference type="InterPro" id="IPR039465">
    <property type="entry name" value="IL-17_rcpt-like"/>
</dbReference>
<proteinExistence type="predicted"/>
<evidence type="ECO:0000313" key="4">
    <source>
        <dbReference type="Ensembl" id="ENSCPIP00010007970.1"/>
    </source>
</evidence>
<dbReference type="AlphaFoldDB" id="A0A8C3LBH0"/>
<dbReference type="PANTHER" id="PTHR15583:SF5">
    <property type="entry name" value="INTERLEUKIN-17 RECEPTOR E"/>
    <property type="match status" value="1"/>
</dbReference>
<name>A0A8C3LBH0_CHRPC</name>
<dbReference type="InterPro" id="IPR027841">
    <property type="entry name" value="IL-17_rcpt_C/E_N"/>
</dbReference>
<dbReference type="Pfam" id="PF15037">
    <property type="entry name" value="IL17_R_N"/>
    <property type="match status" value="1"/>
</dbReference>
<protein>
    <recommendedName>
        <fullName evidence="3">Interleukin-17 receptor C/E N-terminal domain-containing protein</fullName>
    </recommendedName>
</protein>
<dbReference type="Ensembl" id="ENSCPIT00010009440.1">
    <property type="protein sequence ID" value="ENSCPIP00010007970.1"/>
    <property type="gene ID" value="ENSCPIG00010006240.1"/>
</dbReference>
<dbReference type="GO" id="GO:0030368">
    <property type="term" value="F:interleukin-17 receptor activity"/>
    <property type="evidence" value="ECO:0007669"/>
    <property type="project" value="InterPro"/>
</dbReference>
<evidence type="ECO:0000256" key="2">
    <source>
        <dbReference type="SAM" id="MobiDB-lite"/>
    </source>
</evidence>
<evidence type="ECO:0000259" key="3">
    <source>
        <dbReference type="Pfam" id="PF15037"/>
    </source>
</evidence>
<reference evidence="4" key="2">
    <citation type="submission" date="2025-09" db="UniProtKB">
        <authorList>
            <consortium name="Ensembl"/>
        </authorList>
    </citation>
    <scope>IDENTIFICATION</scope>
</reference>
<organism evidence="4 5">
    <name type="scientific">Chrysolophus pictus</name>
    <name type="common">Golden pheasant</name>
    <name type="synonym">Phasianus pictus</name>
    <dbReference type="NCBI Taxonomy" id="9089"/>
    <lineage>
        <taxon>Eukaryota</taxon>
        <taxon>Metazoa</taxon>
        <taxon>Chordata</taxon>
        <taxon>Craniata</taxon>
        <taxon>Vertebrata</taxon>
        <taxon>Euteleostomi</taxon>
        <taxon>Archelosauria</taxon>
        <taxon>Archosauria</taxon>
        <taxon>Dinosauria</taxon>
        <taxon>Saurischia</taxon>
        <taxon>Theropoda</taxon>
        <taxon>Coelurosauria</taxon>
        <taxon>Aves</taxon>
        <taxon>Neognathae</taxon>
        <taxon>Galloanserae</taxon>
        <taxon>Galliformes</taxon>
        <taxon>Phasianidae</taxon>
        <taxon>Phasianinae</taxon>
        <taxon>Chrysolophus</taxon>
    </lineage>
</organism>
<keyword evidence="5" id="KW-1185">Reference proteome</keyword>
<evidence type="ECO:0000313" key="5">
    <source>
        <dbReference type="Proteomes" id="UP000694543"/>
    </source>
</evidence>
<accession>A0A8C3LBH0</accession>
<dbReference type="Proteomes" id="UP000694543">
    <property type="component" value="Unplaced"/>
</dbReference>
<keyword evidence="1" id="KW-0732">Signal</keyword>
<feature type="region of interest" description="Disordered" evidence="2">
    <location>
        <begin position="38"/>
        <end position="84"/>
    </location>
</feature>
<reference evidence="4" key="1">
    <citation type="submission" date="2025-08" db="UniProtKB">
        <authorList>
            <consortium name="Ensembl"/>
        </authorList>
    </citation>
    <scope>IDENTIFICATION</scope>
</reference>